<reference evidence="2" key="2">
    <citation type="submission" date="2018-05" db="EMBL/GenBank/DDBJ databases">
        <title>OpunRS2 (Oryza punctata Reference Sequence Version 2).</title>
        <authorList>
            <person name="Zhang J."/>
            <person name="Kudrna D."/>
            <person name="Lee S."/>
            <person name="Talag J."/>
            <person name="Welchert J."/>
            <person name="Wing R.A."/>
        </authorList>
    </citation>
    <scope>NUCLEOTIDE SEQUENCE [LARGE SCALE GENOMIC DNA]</scope>
</reference>
<evidence type="ECO:0000313" key="2">
    <source>
        <dbReference type="EnsemblPlants" id="OPUNC04G08110.1"/>
    </source>
</evidence>
<feature type="region of interest" description="Disordered" evidence="1">
    <location>
        <begin position="1"/>
        <end position="85"/>
    </location>
</feature>
<organism evidence="2">
    <name type="scientific">Oryza punctata</name>
    <name type="common">Red rice</name>
    <dbReference type="NCBI Taxonomy" id="4537"/>
    <lineage>
        <taxon>Eukaryota</taxon>
        <taxon>Viridiplantae</taxon>
        <taxon>Streptophyta</taxon>
        <taxon>Embryophyta</taxon>
        <taxon>Tracheophyta</taxon>
        <taxon>Spermatophyta</taxon>
        <taxon>Magnoliopsida</taxon>
        <taxon>Liliopsida</taxon>
        <taxon>Poales</taxon>
        <taxon>Poaceae</taxon>
        <taxon>BOP clade</taxon>
        <taxon>Oryzoideae</taxon>
        <taxon>Oryzeae</taxon>
        <taxon>Oryzinae</taxon>
        <taxon>Oryza</taxon>
    </lineage>
</organism>
<dbReference type="AlphaFoldDB" id="A0A0E0KPN6"/>
<dbReference type="HOGENOM" id="CLU_1274034_0_0_1"/>
<name>A0A0E0KPN6_ORYPU</name>
<accession>A0A0E0KPN6</accession>
<sequence length="217" mass="24139">MGQGLKSSAAMRPPSARNIKALESYANRPRDRDIVEEIRASRRRRGVPEQVPNEGEEEHDNGSAGVTQTRTPRGANTIPPAPTTHAAKTVIIPSGDRSLKQPSDVPAKKWCHWCMKGPQDDTCAHKVRSDFMDKYRDGMQAAHGPNVMWVRAPLDAQVMYECTGRKVLGKFAMADGAIDSSEVQLSTNAHPSHTYTVRPSQIEVEIRQELANFKRQR</sequence>
<feature type="compositionally biased region" description="Basic and acidic residues" evidence="1">
    <location>
        <begin position="28"/>
        <end position="40"/>
    </location>
</feature>
<protein>
    <submittedName>
        <fullName evidence="2">Uncharacterized protein</fullName>
    </submittedName>
</protein>
<evidence type="ECO:0000256" key="1">
    <source>
        <dbReference type="SAM" id="MobiDB-lite"/>
    </source>
</evidence>
<dbReference type="Proteomes" id="UP000026962">
    <property type="component" value="Chromosome 4"/>
</dbReference>
<proteinExistence type="predicted"/>
<reference evidence="2" key="1">
    <citation type="submission" date="2015-04" db="UniProtKB">
        <authorList>
            <consortium name="EnsemblPlants"/>
        </authorList>
    </citation>
    <scope>IDENTIFICATION</scope>
</reference>
<evidence type="ECO:0000313" key="3">
    <source>
        <dbReference type="Proteomes" id="UP000026962"/>
    </source>
</evidence>
<dbReference type="Gramene" id="OPUNC04G08110.1">
    <property type="protein sequence ID" value="OPUNC04G08110.1"/>
    <property type="gene ID" value="OPUNC04G08110"/>
</dbReference>
<keyword evidence="3" id="KW-1185">Reference proteome</keyword>
<dbReference type="EnsemblPlants" id="OPUNC04G08110.1">
    <property type="protein sequence ID" value="OPUNC04G08110.1"/>
    <property type="gene ID" value="OPUNC04G08110"/>
</dbReference>